<dbReference type="InterPro" id="IPR043822">
    <property type="entry name" value="EsV_1_7_cys"/>
</dbReference>
<organism evidence="2 3">
    <name type="scientific">Tribonema minus</name>
    <dbReference type="NCBI Taxonomy" id="303371"/>
    <lineage>
        <taxon>Eukaryota</taxon>
        <taxon>Sar</taxon>
        <taxon>Stramenopiles</taxon>
        <taxon>Ochrophyta</taxon>
        <taxon>PX clade</taxon>
        <taxon>Xanthophyceae</taxon>
        <taxon>Tribonematales</taxon>
        <taxon>Tribonemataceae</taxon>
        <taxon>Tribonema</taxon>
    </lineage>
</organism>
<evidence type="ECO:0000256" key="1">
    <source>
        <dbReference type="SAM" id="MobiDB-lite"/>
    </source>
</evidence>
<feature type="compositionally biased region" description="Basic and acidic residues" evidence="1">
    <location>
        <begin position="253"/>
        <end position="269"/>
    </location>
</feature>
<sequence length="635" mass="69998">MPVNELPVEVKTVNLSNAREREEFTMAYFAYTRQLAEERRAAQRAAEAAQEQARNTPEPLLIAPKEAIVCHNMNICSARVTAPTQEVPTTAQPDSAEPEPPGLCAAGKPIKLPVEVKTVNMWDVREREEHALTYFAYTQRCAEERRAAKRAAETAKEQVSDEPQPLPAAPRSAIVCDNMDSCSARITAPTQQVATTAQPDSYEPEPPTSCAGTPSKLPVEVTHVNLWDARAQQEHALAYFAYTQKLAEERRAAKRAAESAKEQVSDEPKPLSAAPRETIACGTIMDSCSVRVHPTKCNSSLNVLASMDEDVPCCNKGPVMMRLIRRWATRQYLHRFANALAVPIIPAPPLAEVTLLGNTIQPPCQDDCSRPSAPGQEGVVGGKRKRGSSNPGKRAKTAKQCAVKGCSNLAKRKWCGEHKHFKVCRQQGCSKAPSYNIRGVGAQWCIEHKTGDMHTAKSKCLRHCRGEICHINNIGTRSVEEIFPDATAFVVWSGGDDLPKFIEAISQRLKWEEVVMPDVVVGQRAFFHDGYFWHKDKPKDVRDALALAQRGYQVVRTRDRLPPVEGALNIYVDASKGFTEICRALAAALGVAAEAWPALWQSANSLAQRAIMHLGQQHAQAKQSLMTNFFEINGN</sequence>
<reference evidence="2" key="1">
    <citation type="submission" date="2021-02" db="EMBL/GenBank/DDBJ databases">
        <title>First Annotated Genome of the Yellow-green Alga Tribonema minus.</title>
        <authorList>
            <person name="Mahan K.M."/>
        </authorList>
    </citation>
    <scope>NUCLEOTIDE SEQUENCE</scope>
    <source>
        <strain evidence="2">UTEX B ZZ1240</strain>
    </source>
</reference>
<name>A0A835YYI8_9STRA</name>
<protein>
    <submittedName>
        <fullName evidence="2">Uncharacterized protein</fullName>
    </submittedName>
</protein>
<feature type="compositionally biased region" description="Basic residues" evidence="1">
    <location>
        <begin position="382"/>
        <end position="395"/>
    </location>
</feature>
<evidence type="ECO:0000313" key="3">
    <source>
        <dbReference type="Proteomes" id="UP000664859"/>
    </source>
</evidence>
<feature type="region of interest" description="Disordered" evidence="1">
    <location>
        <begin position="85"/>
        <end position="107"/>
    </location>
</feature>
<dbReference type="EMBL" id="JAFCMP010000290">
    <property type="protein sequence ID" value="KAG5181790.1"/>
    <property type="molecule type" value="Genomic_DNA"/>
</dbReference>
<feature type="region of interest" description="Disordered" evidence="1">
    <location>
        <begin position="253"/>
        <end position="273"/>
    </location>
</feature>
<dbReference type="SMART" id="SM01425">
    <property type="entry name" value="EsV_1_7"/>
    <property type="match status" value="1"/>
</dbReference>
<dbReference type="Proteomes" id="UP000664859">
    <property type="component" value="Unassembled WGS sequence"/>
</dbReference>
<feature type="region of interest" description="Disordered" evidence="1">
    <location>
        <begin position="194"/>
        <end position="214"/>
    </location>
</feature>
<evidence type="ECO:0000313" key="2">
    <source>
        <dbReference type="EMBL" id="KAG5181790.1"/>
    </source>
</evidence>
<gene>
    <name evidence="2" type="ORF">JKP88DRAFT_263460</name>
</gene>
<feature type="region of interest" description="Disordered" evidence="1">
    <location>
        <begin position="369"/>
        <end position="395"/>
    </location>
</feature>
<dbReference type="AlphaFoldDB" id="A0A835YYI8"/>
<proteinExistence type="predicted"/>
<keyword evidence="3" id="KW-1185">Reference proteome</keyword>
<accession>A0A835YYI8</accession>
<comment type="caution">
    <text evidence="2">The sequence shown here is derived from an EMBL/GenBank/DDBJ whole genome shotgun (WGS) entry which is preliminary data.</text>
</comment>